<sequence length="244" mass="26488">MGGPRTPAGLLFTAKTRPFLSRLHTPDRLPSSSWRAAHRVGLVVRLDIVVLILHNSVQMLQLLDLTSITPRAISSQAHPAPASPAPTPPPQAPPPSSSLGSLSISGFQNSGTTLPPNFYLFPSIPIAPISTYTVPHVHPEFFPRNAHSILHPVVKPARSPRTPAPRVSACFPSATSTHQQVFWRFEKRTDFDVSHELLGNTRSGRTLPPFAWTQPIVLHPSADPTSSKRGASVMCALRPLRSLS</sequence>
<dbReference type="EMBL" id="MU277195">
    <property type="protein sequence ID" value="KAI0065600.1"/>
    <property type="molecule type" value="Genomic_DNA"/>
</dbReference>
<protein>
    <submittedName>
        <fullName evidence="1">Uncharacterized protein</fullName>
    </submittedName>
</protein>
<dbReference type="Proteomes" id="UP000814140">
    <property type="component" value="Unassembled WGS sequence"/>
</dbReference>
<evidence type="ECO:0000313" key="1">
    <source>
        <dbReference type="EMBL" id="KAI0065600.1"/>
    </source>
</evidence>
<keyword evidence="2" id="KW-1185">Reference proteome</keyword>
<reference evidence="1" key="1">
    <citation type="submission" date="2021-03" db="EMBL/GenBank/DDBJ databases">
        <authorList>
            <consortium name="DOE Joint Genome Institute"/>
            <person name="Ahrendt S."/>
            <person name="Looney B.P."/>
            <person name="Miyauchi S."/>
            <person name="Morin E."/>
            <person name="Drula E."/>
            <person name="Courty P.E."/>
            <person name="Chicoki N."/>
            <person name="Fauchery L."/>
            <person name="Kohler A."/>
            <person name="Kuo A."/>
            <person name="Labutti K."/>
            <person name="Pangilinan J."/>
            <person name="Lipzen A."/>
            <person name="Riley R."/>
            <person name="Andreopoulos W."/>
            <person name="He G."/>
            <person name="Johnson J."/>
            <person name="Barry K.W."/>
            <person name="Grigoriev I.V."/>
            <person name="Nagy L."/>
            <person name="Hibbett D."/>
            <person name="Henrissat B."/>
            <person name="Matheny P.B."/>
            <person name="Labbe J."/>
            <person name="Martin F."/>
        </authorList>
    </citation>
    <scope>NUCLEOTIDE SEQUENCE</scope>
    <source>
        <strain evidence="1">HHB10654</strain>
    </source>
</reference>
<accession>A0ACB8TAN0</accession>
<evidence type="ECO:0000313" key="2">
    <source>
        <dbReference type="Proteomes" id="UP000814140"/>
    </source>
</evidence>
<proteinExistence type="predicted"/>
<organism evidence="1 2">
    <name type="scientific">Artomyces pyxidatus</name>
    <dbReference type="NCBI Taxonomy" id="48021"/>
    <lineage>
        <taxon>Eukaryota</taxon>
        <taxon>Fungi</taxon>
        <taxon>Dikarya</taxon>
        <taxon>Basidiomycota</taxon>
        <taxon>Agaricomycotina</taxon>
        <taxon>Agaricomycetes</taxon>
        <taxon>Russulales</taxon>
        <taxon>Auriscalpiaceae</taxon>
        <taxon>Artomyces</taxon>
    </lineage>
</organism>
<comment type="caution">
    <text evidence="1">The sequence shown here is derived from an EMBL/GenBank/DDBJ whole genome shotgun (WGS) entry which is preliminary data.</text>
</comment>
<name>A0ACB8TAN0_9AGAM</name>
<reference evidence="1" key="2">
    <citation type="journal article" date="2022" name="New Phytol.">
        <title>Evolutionary transition to the ectomycorrhizal habit in the genomes of a hyperdiverse lineage of mushroom-forming fungi.</title>
        <authorList>
            <person name="Looney B."/>
            <person name="Miyauchi S."/>
            <person name="Morin E."/>
            <person name="Drula E."/>
            <person name="Courty P.E."/>
            <person name="Kohler A."/>
            <person name="Kuo A."/>
            <person name="LaButti K."/>
            <person name="Pangilinan J."/>
            <person name="Lipzen A."/>
            <person name="Riley R."/>
            <person name="Andreopoulos W."/>
            <person name="He G."/>
            <person name="Johnson J."/>
            <person name="Nolan M."/>
            <person name="Tritt A."/>
            <person name="Barry K.W."/>
            <person name="Grigoriev I.V."/>
            <person name="Nagy L.G."/>
            <person name="Hibbett D."/>
            <person name="Henrissat B."/>
            <person name="Matheny P.B."/>
            <person name="Labbe J."/>
            <person name="Martin F.M."/>
        </authorList>
    </citation>
    <scope>NUCLEOTIDE SEQUENCE</scope>
    <source>
        <strain evidence="1">HHB10654</strain>
    </source>
</reference>
<gene>
    <name evidence="1" type="ORF">BV25DRAFT_1913616</name>
</gene>